<reference evidence="2" key="1">
    <citation type="submission" date="2023-06" db="EMBL/GenBank/DDBJ databases">
        <authorList>
            <person name="Kurt Z."/>
        </authorList>
    </citation>
    <scope>NUCLEOTIDE SEQUENCE</scope>
</reference>
<keyword evidence="1" id="KW-1133">Transmembrane helix</keyword>
<proteinExistence type="predicted"/>
<accession>A0AA86Q1K0</accession>
<gene>
    <name evidence="2" type="ORF">HINF_LOCUS37791</name>
    <name evidence="3" type="ORF">HINF_LOCUS40497</name>
</gene>
<keyword evidence="4" id="KW-1185">Reference proteome</keyword>
<keyword evidence="1" id="KW-0472">Membrane</keyword>
<dbReference type="EMBL" id="CATOUU010000807">
    <property type="protein sequence ID" value="CAI9950146.1"/>
    <property type="molecule type" value="Genomic_DNA"/>
</dbReference>
<feature type="transmembrane region" description="Helical" evidence="1">
    <location>
        <begin position="17"/>
        <end position="40"/>
    </location>
</feature>
<evidence type="ECO:0000313" key="2">
    <source>
        <dbReference type="EMBL" id="CAI9950146.1"/>
    </source>
</evidence>
<name>A0AA86Q1K0_9EUKA</name>
<comment type="caution">
    <text evidence="2">The sequence shown here is derived from an EMBL/GenBank/DDBJ whole genome shotgun (WGS) entry which is preliminary data.</text>
</comment>
<dbReference type="EMBL" id="CAXDID020000160">
    <property type="protein sequence ID" value="CAL6044315.1"/>
    <property type="molecule type" value="Genomic_DNA"/>
</dbReference>
<reference evidence="3 4" key="2">
    <citation type="submission" date="2024-07" db="EMBL/GenBank/DDBJ databases">
        <authorList>
            <person name="Akdeniz Z."/>
        </authorList>
    </citation>
    <scope>NUCLEOTIDE SEQUENCE [LARGE SCALE GENOMIC DNA]</scope>
</reference>
<evidence type="ECO:0000256" key="1">
    <source>
        <dbReference type="SAM" id="Phobius"/>
    </source>
</evidence>
<evidence type="ECO:0000313" key="3">
    <source>
        <dbReference type="EMBL" id="CAL6044315.1"/>
    </source>
</evidence>
<organism evidence="2">
    <name type="scientific">Hexamita inflata</name>
    <dbReference type="NCBI Taxonomy" id="28002"/>
    <lineage>
        <taxon>Eukaryota</taxon>
        <taxon>Metamonada</taxon>
        <taxon>Diplomonadida</taxon>
        <taxon>Hexamitidae</taxon>
        <taxon>Hexamitinae</taxon>
        <taxon>Hexamita</taxon>
    </lineage>
</organism>
<feature type="transmembrane region" description="Helical" evidence="1">
    <location>
        <begin position="61"/>
        <end position="85"/>
    </location>
</feature>
<dbReference type="AlphaFoldDB" id="A0AA86Q1K0"/>
<keyword evidence="1" id="KW-0812">Transmembrane</keyword>
<sequence>MEETLSITQKLLLILKYTIRIITAIQGFLYPAYCTLIRVAKLEKDQSQESTLRLQTICNYWIINLLVTGFLLLFGELLQPVFFIEYWRLALYFYLTYNDFEKAQYLYRGVFCVLCPEELSFVGLILPKAFKSMHDATKQKPQFSKGSKMFMSPSLIIAPKESQSIEPEGYTPTIE</sequence>
<protein>
    <submittedName>
        <fullName evidence="2">HVA22 family protein</fullName>
    </submittedName>
    <submittedName>
        <fullName evidence="3">TB2/DP1</fullName>
    </submittedName>
</protein>
<evidence type="ECO:0000313" key="4">
    <source>
        <dbReference type="Proteomes" id="UP001642409"/>
    </source>
</evidence>
<dbReference type="Proteomes" id="UP001642409">
    <property type="component" value="Unassembled WGS sequence"/>
</dbReference>